<feature type="binding site" evidence="5">
    <location>
        <position position="278"/>
    </location>
    <ligand>
        <name>Mg(2+)</name>
        <dbReference type="ChEBI" id="CHEBI:18420"/>
    </ligand>
</feature>
<dbReference type="GeneID" id="28541366"/>
<comment type="function">
    <text evidence="5">Catalyzes the conversion of chorismate to isochorismate.</text>
</comment>
<dbReference type="PATRIC" id="fig|80852.17.peg.1848"/>
<dbReference type="UniPathway" id="UPA01057">
    <property type="reaction ID" value="UER00163"/>
</dbReference>
<dbReference type="Gene3D" id="3.60.120.10">
    <property type="entry name" value="Anthranilate synthase"/>
    <property type="match status" value="1"/>
</dbReference>
<evidence type="ECO:0000256" key="1">
    <source>
        <dbReference type="ARBA" id="ARBA00000799"/>
    </source>
</evidence>
<dbReference type="SUPFAM" id="SSF56322">
    <property type="entry name" value="ADC synthase"/>
    <property type="match status" value="1"/>
</dbReference>
<dbReference type="Proteomes" id="UP000032427">
    <property type="component" value="Chromosome 1"/>
</dbReference>
<sequence>MSTFQNAIESIRHQITQATSSHSICLELDWSIGDQLIDWLEAQPVYPKFYWQSRDGQEEVAVVGQVKTFTDPSAAQKVLAPQQRIWGGRSFDGRTERNRRCMSSFFFLPQVEISRLASSWQIMVNLSDDNSRLLSTLDKLVEHFSSLSELHCRVTQRINTPEKADWTNMVNKALTAISNKQFEKVVLARKTTLTLDQDLSSAQFLKASRKANSHSFHFMMALDSEHCFIGSTPERLYVRNGYALKTEALAGTIGRGHDEEEDNQLASWLISDKKNQYENRLVVDDIINRLSKFSLSMKVAETSELVKLRKVQHLKRPISAEINSDCCDSQLLDNLQPTAAIAGLPRMSALDFIIDNEPFARGWYSGAVGFLSQQRSEFCVAIRSALVMGNKLHLFAGAGIVPGSEPSSEWEELDKKTSTLCTLLESDPTVSVEVKESQVA</sequence>
<dbReference type="KEGG" id="awd:AWOD_I_1791"/>
<dbReference type="STRING" id="80852.AWOD_I_1791"/>
<evidence type="ECO:0000256" key="4">
    <source>
        <dbReference type="ARBA" id="ARBA00023235"/>
    </source>
</evidence>
<dbReference type="HAMAP" id="MF_01935">
    <property type="entry name" value="MenF"/>
    <property type="match status" value="1"/>
</dbReference>
<gene>
    <name evidence="5 7" type="primary">menF</name>
    <name evidence="7" type="ORF">AWOD_I_1791</name>
</gene>
<keyword evidence="8" id="KW-1185">Reference proteome</keyword>
<dbReference type="Pfam" id="PF00425">
    <property type="entry name" value="Chorismate_bind"/>
    <property type="match status" value="1"/>
</dbReference>
<dbReference type="AlphaFoldDB" id="A0A090IMZ4"/>
<evidence type="ECO:0000256" key="3">
    <source>
        <dbReference type="ARBA" id="ARBA00022842"/>
    </source>
</evidence>
<keyword evidence="3 5" id="KW-0460">Magnesium</keyword>
<reference evidence="8" key="1">
    <citation type="submission" date="2014-09" db="EMBL/GenBank/DDBJ databases">
        <authorList>
            <person name="Hjerde E."/>
        </authorList>
    </citation>
    <scope>NUCLEOTIDE SEQUENCE [LARGE SCALE GENOMIC DNA]</scope>
    <source>
        <strain evidence="8">06/09/139</strain>
    </source>
</reference>
<comment type="catalytic activity">
    <reaction evidence="1 5">
        <text>chorismate = isochorismate</text>
        <dbReference type="Rhea" id="RHEA:18985"/>
        <dbReference type="ChEBI" id="CHEBI:29748"/>
        <dbReference type="ChEBI" id="CHEBI:29780"/>
        <dbReference type="EC" id="5.4.4.2"/>
    </reaction>
</comment>
<dbReference type="OrthoDB" id="9806579at2"/>
<dbReference type="GO" id="GO:0008909">
    <property type="term" value="F:isochorismate synthase activity"/>
    <property type="evidence" value="ECO:0007669"/>
    <property type="project" value="UniProtKB-UniRule"/>
</dbReference>
<dbReference type="InterPro" id="IPR034681">
    <property type="entry name" value="MenF"/>
</dbReference>
<comment type="cofactor">
    <cofactor evidence="5">
        <name>Mg(2+)</name>
        <dbReference type="ChEBI" id="CHEBI:18420"/>
    </cofactor>
</comment>
<evidence type="ECO:0000259" key="6">
    <source>
        <dbReference type="Pfam" id="PF00425"/>
    </source>
</evidence>
<dbReference type="EC" id="5.4.4.2" evidence="5"/>
<protein>
    <recommendedName>
        <fullName evidence="5">Isochorismate synthase MenF</fullName>
        <ecNumber evidence="5">5.4.4.2</ecNumber>
    </recommendedName>
    <alternativeName>
        <fullName evidence="5">Isochorismate mutase</fullName>
    </alternativeName>
</protein>
<proteinExistence type="inferred from homology"/>
<evidence type="ECO:0000256" key="2">
    <source>
        <dbReference type="ARBA" id="ARBA00005297"/>
    </source>
</evidence>
<evidence type="ECO:0000313" key="8">
    <source>
        <dbReference type="Proteomes" id="UP000032427"/>
    </source>
</evidence>
<feature type="active site" description="Proton acceptor" evidence="5">
    <location>
        <position position="184"/>
    </location>
</feature>
<dbReference type="GO" id="GO:0000287">
    <property type="term" value="F:magnesium ion binding"/>
    <property type="evidence" value="ECO:0007669"/>
    <property type="project" value="UniProtKB-UniRule"/>
</dbReference>
<dbReference type="PANTHER" id="PTHR47253:SF4">
    <property type="entry name" value="ISOCHORISMATE SYNTHASE 2, CHLOROPLASTIC"/>
    <property type="match status" value="1"/>
</dbReference>
<dbReference type="PANTHER" id="PTHR47253">
    <property type="match status" value="1"/>
</dbReference>
<name>A0A090IMZ4_9GAMM</name>
<keyword evidence="4 5" id="KW-0413">Isomerase</keyword>
<dbReference type="EMBL" id="LN554846">
    <property type="protein sequence ID" value="CED71857.1"/>
    <property type="molecule type" value="Genomic_DNA"/>
</dbReference>
<accession>A0A090IMZ4</accession>
<evidence type="ECO:0000313" key="7">
    <source>
        <dbReference type="EMBL" id="CED71857.1"/>
    </source>
</evidence>
<dbReference type="InterPro" id="IPR004561">
    <property type="entry name" value="IsoChor_synthase"/>
</dbReference>
<comment type="pathway">
    <text evidence="5">Quinol/quinone metabolism; 1,4-dihydroxy-2-naphthoate biosynthesis; 1,4-dihydroxy-2-naphthoate from chorismate: step 1/7.</text>
</comment>
<feature type="active site" description="Proton donor" evidence="5">
    <location>
        <position position="234"/>
    </location>
</feature>
<dbReference type="UniPathway" id="UPA00079"/>
<comment type="similarity">
    <text evidence="2 5">Belongs to the isochorismate synthase family.</text>
</comment>
<evidence type="ECO:0000256" key="5">
    <source>
        <dbReference type="HAMAP-Rule" id="MF_01935"/>
    </source>
</evidence>
<dbReference type="HOGENOM" id="CLU_006493_8_4_6"/>
<keyword evidence="5" id="KW-0479">Metal-binding</keyword>
<dbReference type="GO" id="GO:0009234">
    <property type="term" value="P:menaquinone biosynthetic process"/>
    <property type="evidence" value="ECO:0007669"/>
    <property type="project" value="UniProtKB-UniRule"/>
</dbReference>
<dbReference type="InterPro" id="IPR044250">
    <property type="entry name" value="MenF-like"/>
</dbReference>
<feature type="domain" description="Chorismate-utilising enzyme C-terminal" evidence="6">
    <location>
        <begin position="163"/>
        <end position="416"/>
    </location>
</feature>
<dbReference type="NCBIfam" id="TIGR00543">
    <property type="entry name" value="isochor_syn"/>
    <property type="match status" value="1"/>
</dbReference>
<keyword evidence="5" id="KW-0474">Menaquinone biosynthesis</keyword>
<comment type="pathway">
    <text evidence="5">Quinol/quinone metabolism; menaquinone biosynthesis.</text>
</comment>
<dbReference type="InterPro" id="IPR015890">
    <property type="entry name" value="Chorismate_C"/>
</dbReference>
<dbReference type="InterPro" id="IPR005801">
    <property type="entry name" value="ADC_synthase"/>
</dbReference>
<organism evidence="7 8">
    <name type="scientific">Aliivibrio wodanis</name>
    <dbReference type="NCBI Taxonomy" id="80852"/>
    <lineage>
        <taxon>Bacteria</taxon>
        <taxon>Pseudomonadati</taxon>
        <taxon>Pseudomonadota</taxon>
        <taxon>Gammaproteobacteria</taxon>
        <taxon>Vibrionales</taxon>
        <taxon>Vibrionaceae</taxon>
        <taxon>Aliivibrio</taxon>
    </lineage>
</organism>
<feature type="binding site" evidence="5">
    <location>
        <position position="412"/>
    </location>
    <ligand>
        <name>Mg(2+)</name>
        <dbReference type="ChEBI" id="CHEBI:18420"/>
    </ligand>
</feature>